<dbReference type="EMBL" id="JAGSOY010000122">
    <property type="protein sequence ID" value="MBU2713944.1"/>
    <property type="molecule type" value="Genomic_DNA"/>
</dbReference>
<feature type="domain" description="Antitoxin Xre/MbcA/ParS-like toxin-binding" evidence="1">
    <location>
        <begin position="87"/>
        <end position="135"/>
    </location>
</feature>
<sequence>MSISSDTLKTIGVSKPPLSVNDEIGLIRLGIPASAVDKLSAKMKLTKSEMAGIIGVSTRTLTRLKAKRLEPHQSEHLLAIASLFTQGIDYFGDEAVFLDWLNSEHPALGGKPFDYLDTITGIQFVREKLSRMAYGDLA</sequence>
<dbReference type="Pfam" id="PF09722">
    <property type="entry name" value="Xre_MbcA_ParS_C"/>
    <property type="match status" value="1"/>
</dbReference>
<dbReference type="RefSeq" id="WP_215822220.1">
    <property type="nucleotide sequence ID" value="NZ_JAGSOY010000122.1"/>
</dbReference>
<dbReference type="InterPro" id="IPR046847">
    <property type="entry name" value="Xre-like_HTH"/>
</dbReference>
<dbReference type="Pfam" id="PF20432">
    <property type="entry name" value="Xre-like-HTH"/>
    <property type="match status" value="1"/>
</dbReference>
<dbReference type="Proteomes" id="UP000690515">
    <property type="component" value="Unassembled WGS sequence"/>
</dbReference>
<accession>A0ABS5ZIP3</accession>
<evidence type="ECO:0000259" key="1">
    <source>
        <dbReference type="Pfam" id="PF09722"/>
    </source>
</evidence>
<keyword evidence="4" id="KW-1185">Reference proteome</keyword>
<dbReference type="InterPro" id="IPR011979">
    <property type="entry name" value="Antitox_Xre"/>
</dbReference>
<reference evidence="3 4" key="1">
    <citation type="submission" date="2021-04" db="EMBL/GenBank/DDBJ databases">
        <authorList>
            <person name="Pira H."/>
            <person name="Risdian C."/>
            <person name="Wink J."/>
        </authorList>
    </citation>
    <scope>NUCLEOTIDE SEQUENCE [LARGE SCALE GENOMIC DNA]</scope>
    <source>
        <strain evidence="3 4">WH53</strain>
    </source>
</reference>
<evidence type="ECO:0000313" key="4">
    <source>
        <dbReference type="Proteomes" id="UP000690515"/>
    </source>
</evidence>
<protein>
    <submittedName>
        <fullName evidence="3">DUF2384 domain-containing protein</fullName>
    </submittedName>
</protein>
<evidence type="ECO:0000313" key="3">
    <source>
        <dbReference type="EMBL" id="MBU2713944.1"/>
    </source>
</evidence>
<dbReference type="InterPro" id="IPR024467">
    <property type="entry name" value="Xre/MbcA/ParS-like_toxin-bd"/>
</dbReference>
<comment type="caution">
    <text evidence="3">The sequence shown here is derived from an EMBL/GenBank/DDBJ whole genome shotgun (WGS) entry which is preliminary data.</text>
</comment>
<evidence type="ECO:0000259" key="2">
    <source>
        <dbReference type="Pfam" id="PF20432"/>
    </source>
</evidence>
<gene>
    <name evidence="3" type="ORF">KCG35_23090</name>
</gene>
<name>A0ABS5ZIP3_9GAMM</name>
<proteinExistence type="predicted"/>
<feature type="domain" description="Antitoxin Xre-like helix-turn-helix" evidence="2">
    <location>
        <begin position="24"/>
        <end position="81"/>
    </location>
</feature>
<organism evidence="3 4">
    <name type="scientific">Zooshikella harenae</name>
    <dbReference type="NCBI Taxonomy" id="2827238"/>
    <lineage>
        <taxon>Bacteria</taxon>
        <taxon>Pseudomonadati</taxon>
        <taxon>Pseudomonadota</taxon>
        <taxon>Gammaproteobacteria</taxon>
        <taxon>Oceanospirillales</taxon>
        <taxon>Zooshikellaceae</taxon>
        <taxon>Zooshikella</taxon>
    </lineage>
</organism>
<dbReference type="NCBIfam" id="TIGR02293">
    <property type="entry name" value="TAS_TIGR02293"/>
    <property type="match status" value="1"/>
</dbReference>